<dbReference type="EMBL" id="JABEZV010000007">
    <property type="protein sequence ID" value="MBA0714944.1"/>
    <property type="molecule type" value="Genomic_DNA"/>
</dbReference>
<dbReference type="InterPro" id="IPR050214">
    <property type="entry name" value="Cys_Synth/Cystath_Beta-Synth"/>
</dbReference>
<proteinExistence type="predicted"/>
<sequence length="103" mass="11975">MAALRSFLRKRCLTCNELMMTRRLISTEPIIDSPSFAQRIRDLPKDLPGTKIKREVSQNWFFMFQLIGRTPLVFLNKVTEGCGAYIAVKQEMMQPTSSIKDRY</sequence>
<evidence type="ECO:0000313" key="1">
    <source>
        <dbReference type="EMBL" id="MBA0714944.1"/>
    </source>
</evidence>
<gene>
    <name evidence="1" type="ORF">Golax_013883</name>
</gene>
<organism evidence="1 2">
    <name type="scientific">Gossypium laxum</name>
    <dbReference type="NCBI Taxonomy" id="34288"/>
    <lineage>
        <taxon>Eukaryota</taxon>
        <taxon>Viridiplantae</taxon>
        <taxon>Streptophyta</taxon>
        <taxon>Embryophyta</taxon>
        <taxon>Tracheophyta</taxon>
        <taxon>Spermatophyta</taxon>
        <taxon>Magnoliopsida</taxon>
        <taxon>eudicotyledons</taxon>
        <taxon>Gunneridae</taxon>
        <taxon>Pentapetalae</taxon>
        <taxon>rosids</taxon>
        <taxon>malvids</taxon>
        <taxon>Malvales</taxon>
        <taxon>Malvaceae</taxon>
        <taxon>Malvoideae</taxon>
        <taxon>Gossypium</taxon>
    </lineage>
</organism>
<keyword evidence="2" id="KW-1185">Reference proteome</keyword>
<dbReference type="AlphaFoldDB" id="A0A7J8ZUF2"/>
<dbReference type="SUPFAM" id="SSF53686">
    <property type="entry name" value="Tryptophan synthase beta subunit-like PLP-dependent enzymes"/>
    <property type="match status" value="1"/>
</dbReference>
<dbReference type="PANTHER" id="PTHR10314">
    <property type="entry name" value="CYSTATHIONINE BETA-SYNTHASE"/>
    <property type="match status" value="1"/>
</dbReference>
<dbReference type="Gene3D" id="3.40.50.1100">
    <property type="match status" value="2"/>
</dbReference>
<comment type="caution">
    <text evidence="1">The sequence shown here is derived from an EMBL/GenBank/DDBJ whole genome shotgun (WGS) entry which is preliminary data.</text>
</comment>
<protein>
    <submittedName>
        <fullName evidence="1">Uncharacterized protein</fullName>
    </submittedName>
</protein>
<name>A0A7J8ZUF2_9ROSI</name>
<reference evidence="1 2" key="1">
    <citation type="journal article" date="2019" name="Genome Biol. Evol.">
        <title>Insights into the evolution of the New World diploid cottons (Gossypium, subgenus Houzingenia) based on genome sequencing.</title>
        <authorList>
            <person name="Grover C.E."/>
            <person name="Arick M.A. 2nd"/>
            <person name="Thrash A."/>
            <person name="Conover J.L."/>
            <person name="Sanders W.S."/>
            <person name="Peterson D.G."/>
            <person name="Frelichowski J.E."/>
            <person name="Scheffler J.A."/>
            <person name="Scheffler B.E."/>
            <person name="Wendel J.F."/>
        </authorList>
    </citation>
    <scope>NUCLEOTIDE SEQUENCE [LARGE SCALE GENOMIC DNA]</scope>
    <source>
        <strain evidence="1">4</strain>
        <tissue evidence="1">Leaf</tissue>
    </source>
</reference>
<dbReference type="InterPro" id="IPR036052">
    <property type="entry name" value="TrpB-like_PALP_sf"/>
</dbReference>
<evidence type="ECO:0000313" key="2">
    <source>
        <dbReference type="Proteomes" id="UP000593574"/>
    </source>
</evidence>
<dbReference type="Proteomes" id="UP000593574">
    <property type="component" value="Unassembled WGS sequence"/>
</dbReference>
<accession>A0A7J8ZUF2</accession>